<proteinExistence type="predicted"/>
<dbReference type="InterPro" id="IPR036291">
    <property type="entry name" value="NAD(P)-bd_dom_sf"/>
</dbReference>
<dbReference type="PANTHER" id="PTHR14097:SF9">
    <property type="entry name" value="EPIMERASE, PUTATIVE (AFU_ORTHOLOGUE AFUA_8G07320)-RELATED"/>
    <property type="match status" value="1"/>
</dbReference>
<sequence length="244" mass="27491">MKVILTGVTGFIGSEVFTQCCANPAITSIIALTRRPLSANITKDPQVEIIIMKDFITYSKELIEQLEGADACIWSMGTKEGRRDIEIDYPLAFCHAMAPIVARQKKPFRYIHLSGRLAEQDQSRCLLFLSEGRRIKGKAELEILDFENSEEELHGGYWQSYIAKPSMVLKQQKRGDKCELRWLSVFIGSVDVDELAAAMIDVGRNGSEEPVFNNAEVVMRGRAALDTDLECYDPGYVKSSWSLW</sequence>
<reference evidence="1 2" key="1">
    <citation type="submission" date="2016-05" db="EMBL/GenBank/DDBJ databases">
        <title>A degradative enzymes factory behind the ericoid mycorrhizal symbiosis.</title>
        <authorList>
            <consortium name="DOE Joint Genome Institute"/>
            <person name="Martino E."/>
            <person name="Morin E."/>
            <person name="Grelet G."/>
            <person name="Kuo A."/>
            <person name="Kohler A."/>
            <person name="Daghino S."/>
            <person name="Barry K."/>
            <person name="Choi C."/>
            <person name="Cichocki N."/>
            <person name="Clum A."/>
            <person name="Copeland A."/>
            <person name="Hainaut M."/>
            <person name="Haridas S."/>
            <person name="Labutti K."/>
            <person name="Lindquist E."/>
            <person name="Lipzen A."/>
            <person name="Khouja H.-R."/>
            <person name="Murat C."/>
            <person name="Ohm R."/>
            <person name="Olson A."/>
            <person name="Spatafora J."/>
            <person name="Veneault-Fourrey C."/>
            <person name="Henrissat B."/>
            <person name="Grigoriev I."/>
            <person name="Martin F."/>
            <person name="Perotto S."/>
        </authorList>
    </citation>
    <scope>NUCLEOTIDE SEQUENCE [LARGE SCALE GENOMIC DNA]</scope>
    <source>
        <strain evidence="1 2">UAMH 7357</strain>
    </source>
</reference>
<dbReference type="OrthoDB" id="3535423at2759"/>
<keyword evidence="2" id="KW-1185">Reference proteome</keyword>
<accession>A0A2J6Q4X0</accession>
<dbReference type="SUPFAM" id="SSF51735">
    <property type="entry name" value="NAD(P)-binding Rossmann-fold domains"/>
    <property type="match status" value="1"/>
</dbReference>
<gene>
    <name evidence="1" type="ORF">NA56DRAFT_124822</name>
</gene>
<protein>
    <recommendedName>
        <fullName evidence="3">NAD(P)-binding domain-containing protein</fullName>
    </recommendedName>
</protein>
<dbReference type="Proteomes" id="UP000235672">
    <property type="component" value="Unassembled WGS sequence"/>
</dbReference>
<evidence type="ECO:0000313" key="1">
    <source>
        <dbReference type="EMBL" id="PMD21330.1"/>
    </source>
</evidence>
<evidence type="ECO:0000313" key="2">
    <source>
        <dbReference type="Proteomes" id="UP000235672"/>
    </source>
</evidence>
<dbReference type="AlphaFoldDB" id="A0A2J6Q4X0"/>
<dbReference type="EMBL" id="KZ613481">
    <property type="protein sequence ID" value="PMD21330.1"/>
    <property type="molecule type" value="Genomic_DNA"/>
</dbReference>
<dbReference type="Gene3D" id="3.40.50.720">
    <property type="entry name" value="NAD(P)-binding Rossmann-like Domain"/>
    <property type="match status" value="1"/>
</dbReference>
<name>A0A2J6Q4X0_9HELO</name>
<evidence type="ECO:0008006" key="3">
    <source>
        <dbReference type="Google" id="ProtNLM"/>
    </source>
</evidence>
<dbReference type="PANTHER" id="PTHR14097">
    <property type="entry name" value="OXIDOREDUCTASE HTATIP2"/>
    <property type="match status" value="1"/>
</dbReference>
<dbReference type="STRING" id="1745343.A0A2J6Q4X0"/>
<organism evidence="1 2">
    <name type="scientific">Hyaloscypha hepaticicola</name>
    <dbReference type="NCBI Taxonomy" id="2082293"/>
    <lineage>
        <taxon>Eukaryota</taxon>
        <taxon>Fungi</taxon>
        <taxon>Dikarya</taxon>
        <taxon>Ascomycota</taxon>
        <taxon>Pezizomycotina</taxon>
        <taxon>Leotiomycetes</taxon>
        <taxon>Helotiales</taxon>
        <taxon>Hyaloscyphaceae</taxon>
        <taxon>Hyaloscypha</taxon>
    </lineage>
</organism>